<feature type="domain" description="CMP/dCMP-type deaminase" evidence="2">
    <location>
        <begin position="8"/>
        <end position="90"/>
    </location>
</feature>
<proteinExistence type="inferred from homology"/>
<organism evidence="3 4">
    <name type="scientific">Patiria miniata</name>
    <name type="common">Bat star</name>
    <name type="synonym">Asterina miniata</name>
    <dbReference type="NCBI Taxonomy" id="46514"/>
    <lineage>
        <taxon>Eukaryota</taxon>
        <taxon>Metazoa</taxon>
        <taxon>Echinodermata</taxon>
        <taxon>Eleutherozoa</taxon>
        <taxon>Asterozoa</taxon>
        <taxon>Asteroidea</taxon>
        <taxon>Valvatacea</taxon>
        <taxon>Valvatida</taxon>
        <taxon>Asterinidae</taxon>
        <taxon>Patiria</taxon>
    </lineage>
</organism>
<sequence length="90" mass="9854">MGDSELPAAIKKLIEQSQDAKTHSYCPQSKFRVGASLLTNGGKVFNGCNVESVAHSLAMCAERCAFYKAMSEGHREFKAIAVARKYLRCP</sequence>
<dbReference type="EnsemblMetazoa" id="XM_038188248.1">
    <property type="protein sequence ID" value="XP_038044176.1"/>
    <property type="gene ID" value="LOC119718830"/>
</dbReference>
<evidence type="ECO:0000313" key="3">
    <source>
        <dbReference type="EnsemblMetazoa" id="XP_038044176.1"/>
    </source>
</evidence>
<reference evidence="3" key="1">
    <citation type="submission" date="2022-11" db="UniProtKB">
        <authorList>
            <consortium name="EnsemblMetazoa"/>
        </authorList>
    </citation>
    <scope>IDENTIFICATION</scope>
</reference>
<evidence type="ECO:0000259" key="2">
    <source>
        <dbReference type="PROSITE" id="PS51747"/>
    </source>
</evidence>
<evidence type="ECO:0000256" key="1">
    <source>
        <dbReference type="ARBA" id="ARBA00006576"/>
    </source>
</evidence>
<dbReference type="Proteomes" id="UP000887568">
    <property type="component" value="Unplaced"/>
</dbReference>
<dbReference type="PANTHER" id="PTHR11644">
    <property type="entry name" value="CYTIDINE DEAMINASE"/>
    <property type="match status" value="1"/>
</dbReference>
<evidence type="ECO:0000313" key="4">
    <source>
        <dbReference type="Proteomes" id="UP000887568"/>
    </source>
</evidence>
<keyword evidence="4" id="KW-1185">Reference proteome</keyword>
<dbReference type="InterPro" id="IPR016193">
    <property type="entry name" value="Cytidine_deaminase-like"/>
</dbReference>
<dbReference type="GO" id="GO:0004126">
    <property type="term" value="F:cytidine deaminase activity"/>
    <property type="evidence" value="ECO:0007669"/>
    <property type="project" value="TreeGrafter"/>
</dbReference>
<dbReference type="GO" id="GO:0055086">
    <property type="term" value="P:nucleobase-containing small molecule metabolic process"/>
    <property type="evidence" value="ECO:0007669"/>
    <property type="project" value="UniProtKB-ARBA"/>
</dbReference>
<dbReference type="Pfam" id="PF00383">
    <property type="entry name" value="dCMP_cyt_deam_1"/>
    <property type="match status" value="1"/>
</dbReference>
<dbReference type="GO" id="GO:0072527">
    <property type="term" value="P:pyrimidine-containing compound metabolic process"/>
    <property type="evidence" value="ECO:0007669"/>
    <property type="project" value="UniProtKB-ARBA"/>
</dbReference>
<protein>
    <recommendedName>
        <fullName evidence="2">CMP/dCMP-type deaminase domain-containing protein</fullName>
    </recommendedName>
</protein>
<dbReference type="PANTHER" id="PTHR11644:SF2">
    <property type="entry name" value="CYTIDINE DEAMINASE"/>
    <property type="match status" value="1"/>
</dbReference>
<dbReference type="GO" id="GO:0005829">
    <property type="term" value="C:cytosol"/>
    <property type="evidence" value="ECO:0007669"/>
    <property type="project" value="TreeGrafter"/>
</dbReference>
<dbReference type="GO" id="GO:0008270">
    <property type="term" value="F:zinc ion binding"/>
    <property type="evidence" value="ECO:0007669"/>
    <property type="project" value="TreeGrafter"/>
</dbReference>
<dbReference type="NCBIfam" id="NF004064">
    <property type="entry name" value="PRK05578.1"/>
    <property type="match status" value="1"/>
</dbReference>
<name>A0A913YZK8_PATMI</name>
<dbReference type="RefSeq" id="XP_038044176.1">
    <property type="nucleotide sequence ID" value="XM_038188248.1"/>
</dbReference>
<dbReference type="InterPro" id="IPR002125">
    <property type="entry name" value="CMP_dCMP_dom"/>
</dbReference>
<dbReference type="InterPro" id="IPR050202">
    <property type="entry name" value="Cyt/Deoxycyt_deaminase"/>
</dbReference>
<accession>A0A913YZK8</accession>
<dbReference type="OrthoDB" id="414540at2759"/>
<dbReference type="PROSITE" id="PS51747">
    <property type="entry name" value="CYT_DCMP_DEAMINASES_2"/>
    <property type="match status" value="1"/>
</dbReference>
<dbReference type="GeneID" id="119718830"/>
<comment type="similarity">
    <text evidence="1">Belongs to the cytidine and deoxycytidylate deaminase family.</text>
</comment>
<dbReference type="CDD" id="cd01283">
    <property type="entry name" value="cytidine_deaminase"/>
    <property type="match status" value="1"/>
</dbReference>
<dbReference type="SUPFAM" id="SSF53927">
    <property type="entry name" value="Cytidine deaminase-like"/>
    <property type="match status" value="1"/>
</dbReference>
<dbReference type="Gene3D" id="3.40.140.10">
    <property type="entry name" value="Cytidine Deaminase, domain 2"/>
    <property type="match status" value="1"/>
</dbReference>
<dbReference type="OMA" id="MCAERCA"/>
<dbReference type="AlphaFoldDB" id="A0A913YZK8"/>